<proteinExistence type="predicted"/>
<accession>A0A4C1VU84</accession>
<name>A0A4C1VU84_EUMVA</name>
<dbReference type="AlphaFoldDB" id="A0A4C1VU84"/>
<reference evidence="1 2" key="1">
    <citation type="journal article" date="2019" name="Commun. Biol.">
        <title>The bagworm genome reveals a unique fibroin gene that provides high tensile strength.</title>
        <authorList>
            <person name="Kono N."/>
            <person name="Nakamura H."/>
            <person name="Ohtoshi R."/>
            <person name="Tomita M."/>
            <person name="Numata K."/>
            <person name="Arakawa K."/>
        </authorList>
    </citation>
    <scope>NUCLEOTIDE SEQUENCE [LARGE SCALE GENOMIC DNA]</scope>
</reference>
<gene>
    <name evidence="1" type="ORF">EVAR_84748_1</name>
</gene>
<dbReference type="EMBL" id="BGZK01000398">
    <property type="protein sequence ID" value="GBP41404.1"/>
    <property type="molecule type" value="Genomic_DNA"/>
</dbReference>
<evidence type="ECO:0000313" key="2">
    <source>
        <dbReference type="Proteomes" id="UP000299102"/>
    </source>
</evidence>
<keyword evidence="2" id="KW-1185">Reference proteome</keyword>
<protein>
    <submittedName>
        <fullName evidence="1">Uncharacterized protein</fullName>
    </submittedName>
</protein>
<comment type="caution">
    <text evidence="1">The sequence shown here is derived from an EMBL/GenBank/DDBJ whole genome shotgun (WGS) entry which is preliminary data.</text>
</comment>
<dbReference type="Proteomes" id="UP000299102">
    <property type="component" value="Unassembled WGS sequence"/>
</dbReference>
<evidence type="ECO:0000313" key="1">
    <source>
        <dbReference type="EMBL" id="GBP41404.1"/>
    </source>
</evidence>
<organism evidence="1 2">
    <name type="scientific">Eumeta variegata</name>
    <name type="common">Bagworm moth</name>
    <name type="synonym">Eumeta japonica</name>
    <dbReference type="NCBI Taxonomy" id="151549"/>
    <lineage>
        <taxon>Eukaryota</taxon>
        <taxon>Metazoa</taxon>
        <taxon>Ecdysozoa</taxon>
        <taxon>Arthropoda</taxon>
        <taxon>Hexapoda</taxon>
        <taxon>Insecta</taxon>
        <taxon>Pterygota</taxon>
        <taxon>Neoptera</taxon>
        <taxon>Endopterygota</taxon>
        <taxon>Lepidoptera</taxon>
        <taxon>Glossata</taxon>
        <taxon>Ditrysia</taxon>
        <taxon>Tineoidea</taxon>
        <taxon>Psychidae</taxon>
        <taxon>Oiketicinae</taxon>
        <taxon>Eumeta</taxon>
    </lineage>
</organism>
<sequence>MDAESLLRNPVWRSSARPLFVRCDLDTPKRNCDEAFRQLLPISLQLRCSMHIIVFSLLPEVILLLRYVNLGENANYQGWTVNFWGIGLTLQYSARNSAPVKFDMKAS</sequence>